<dbReference type="PROSITE" id="PS50931">
    <property type="entry name" value="HTH_LYSR"/>
    <property type="match status" value="1"/>
</dbReference>
<dbReference type="PANTHER" id="PTHR30126:SF39">
    <property type="entry name" value="HTH-TYPE TRANSCRIPTIONAL REGULATOR CYSL"/>
    <property type="match status" value="1"/>
</dbReference>
<evidence type="ECO:0000313" key="7">
    <source>
        <dbReference type="Proteomes" id="UP000192731"/>
    </source>
</evidence>
<keyword evidence="3" id="KW-0238">DNA-binding</keyword>
<evidence type="ECO:0000256" key="3">
    <source>
        <dbReference type="ARBA" id="ARBA00023125"/>
    </source>
</evidence>
<organism evidence="6 7">
    <name type="scientific">Desulfonispora thiosulfatigenes DSM 11270</name>
    <dbReference type="NCBI Taxonomy" id="656914"/>
    <lineage>
        <taxon>Bacteria</taxon>
        <taxon>Bacillati</taxon>
        <taxon>Bacillota</taxon>
        <taxon>Clostridia</taxon>
        <taxon>Eubacteriales</taxon>
        <taxon>Peptococcaceae</taxon>
        <taxon>Desulfonispora</taxon>
    </lineage>
</organism>
<dbReference type="Gene3D" id="1.10.10.10">
    <property type="entry name" value="Winged helix-like DNA-binding domain superfamily/Winged helix DNA-binding domain"/>
    <property type="match status" value="1"/>
</dbReference>
<evidence type="ECO:0000259" key="5">
    <source>
        <dbReference type="PROSITE" id="PS50931"/>
    </source>
</evidence>
<dbReference type="Pfam" id="PF03466">
    <property type="entry name" value="LysR_substrate"/>
    <property type="match status" value="1"/>
</dbReference>
<keyword evidence="7" id="KW-1185">Reference proteome</keyword>
<dbReference type="STRING" id="656914.SAMN00017405_0014"/>
<proteinExistence type="inferred from homology"/>
<evidence type="ECO:0000313" key="6">
    <source>
        <dbReference type="EMBL" id="SMB93294.1"/>
    </source>
</evidence>
<keyword evidence="2" id="KW-0805">Transcription regulation</keyword>
<dbReference type="Gene3D" id="3.40.190.290">
    <property type="match status" value="1"/>
</dbReference>
<dbReference type="AlphaFoldDB" id="A0A1W1VK34"/>
<dbReference type="EMBL" id="FWWT01000022">
    <property type="protein sequence ID" value="SMB93294.1"/>
    <property type="molecule type" value="Genomic_DNA"/>
</dbReference>
<feature type="domain" description="HTH lysR-type" evidence="5">
    <location>
        <begin position="1"/>
        <end position="58"/>
    </location>
</feature>
<dbReference type="SUPFAM" id="SSF46785">
    <property type="entry name" value="Winged helix' DNA-binding domain"/>
    <property type="match status" value="1"/>
</dbReference>
<dbReference type="GO" id="GO:0003700">
    <property type="term" value="F:DNA-binding transcription factor activity"/>
    <property type="evidence" value="ECO:0007669"/>
    <property type="project" value="InterPro"/>
</dbReference>
<dbReference type="Pfam" id="PF00126">
    <property type="entry name" value="HTH_1"/>
    <property type="match status" value="1"/>
</dbReference>
<dbReference type="OrthoDB" id="9785745at2"/>
<dbReference type="CDD" id="cd08420">
    <property type="entry name" value="PBP2_CysL_like"/>
    <property type="match status" value="1"/>
</dbReference>
<dbReference type="FunFam" id="1.10.10.10:FF:000001">
    <property type="entry name" value="LysR family transcriptional regulator"/>
    <property type="match status" value="1"/>
</dbReference>
<evidence type="ECO:0000256" key="2">
    <source>
        <dbReference type="ARBA" id="ARBA00023015"/>
    </source>
</evidence>
<gene>
    <name evidence="6" type="ORF">SAMN00017405_0014</name>
</gene>
<dbReference type="RefSeq" id="WP_084053789.1">
    <property type="nucleotide sequence ID" value="NZ_FWWT01000022.1"/>
</dbReference>
<dbReference type="InterPro" id="IPR005119">
    <property type="entry name" value="LysR_subst-bd"/>
</dbReference>
<sequence>MLNDSIRVFLTVVDKKSFSKAAKALFLTQPAVSFQIQTLEEYYSTRLFDRINRHISLTESGKLLLDYSDKMTELQSDLEREMQELTGTVKGRLLVGASTTIGEYLAPQLLGAFKKKYPEVDLILEVGNTEDIESKIHSTNLDIGLVEGPVTGKDIEKEFFIEDHLCVITSVNHPWAKEKSISIFELDKYPLISREKGSGTRKVYEDGLKKAGFPPNNLNISMEFGSTNAIKAAVANDLGISIISKWAAKEKAKLGRIAKMDLQEVELERPFNIIYHKKKFHSQATDGFLKFLKSDEALEILEQ</sequence>
<evidence type="ECO:0000256" key="1">
    <source>
        <dbReference type="ARBA" id="ARBA00009437"/>
    </source>
</evidence>
<comment type="similarity">
    <text evidence="1">Belongs to the LysR transcriptional regulatory family.</text>
</comment>
<dbReference type="GO" id="GO:0000976">
    <property type="term" value="F:transcription cis-regulatory region binding"/>
    <property type="evidence" value="ECO:0007669"/>
    <property type="project" value="TreeGrafter"/>
</dbReference>
<dbReference type="NCBIfam" id="NF040786">
    <property type="entry name" value="LysR_Sec_metab"/>
    <property type="match status" value="1"/>
</dbReference>
<evidence type="ECO:0000256" key="4">
    <source>
        <dbReference type="ARBA" id="ARBA00023163"/>
    </source>
</evidence>
<dbReference type="InterPro" id="IPR036390">
    <property type="entry name" value="WH_DNA-bd_sf"/>
</dbReference>
<accession>A0A1W1VK34</accession>
<dbReference type="PRINTS" id="PR00039">
    <property type="entry name" value="HTHLYSR"/>
</dbReference>
<dbReference type="Proteomes" id="UP000192731">
    <property type="component" value="Unassembled WGS sequence"/>
</dbReference>
<reference evidence="6 7" key="1">
    <citation type="submission" date="2017-04" db="EMBL/GenBank/DDBJ databases">
        <authorList>
            <person name="Afonso C.L."/>
            <person name="Miller P.J."/>
            <person name="Scott M.A."/>
            <person name="Spackman E."/>
            <person name="Goraichik I."/>
            <person name="Dimitrov K.M."/>
            <person name="Suarez D.L."/>
            <person name="Swayne D.E."/>
        </authorList>
    </citation>
    <scope>NUCLEOTIDE SEQUENCE [LARGE SCALE GENOMIC DNA]</scope>
    <source>
        <strain evidence="6 7">DSM 11270</strain>
    </source>
</reference>
<name>A0A1W1VK34_DESTI</name>
<dbReference type="PANTHER" id="PTHR30126">
    <property type="entry name" value="HTH-TYPE TRANSCRIPTIONAL REGULATOR"/>
    <property type="match status" value="1"/>
</dbReference>
<protein>
    <submittedName>
        <fullName evidence="6">Transcriptional regulator, LysR family</fullName>
    </submittedName>
</protein>
<dbReference type="InterPro" id="IPR047788">
    <property type="entry name" value="LysR-like_Sec_metab"/>
</dbReference>
<dbReference type="InterPro" id="IPR036388">
    <property type="entry name" value="WH-like_DNA-bd_sf"/>
</dbReference>
<dbReference type="InterPro" id="IPR000847">
    <property type="entry name" value="LysR_HTH_N"/>
</dbReference>
<keyword evidence="4" id="KW-0804">Transcription</keyword>
<dbReference type="SUPFAM" id="SSF53850">
    <property type="entry name" value="Periplasmic binding protein-like II"/>
    <property type="match status" value="1"/>
</dbReference>